<evidence type="ECO:0000259" key="1">
    <source>
        <dbReference type="PROSITE" id="PS51459"/>
    </source>
</evidence>
<feature type="domain" description="Fido" evidence="1">
    <location>
        <begin position="156"/>
        <end position="304"/>
    </location>
</feature>
<dbReference type="PANTHER" id="PTHR13504:SF38">
    <property type="entry name" value="FIDO DOMAIN-CONTAINING PROTEIN"/>
    <property type="match status" value="1"/>
</dbReference>
<dbReference type="RefSeq" id="WP_175380658.1">
    <property type="nucleotide sequence ID" value="NZ_JABMCC010000081.1"/>
</dbReference>
<reference evidence="2 3" key="1">
    <citation type="submission" date="2020-05" db="EMBL/GenBank/DDBJ databases">
        <title>Genome Sequencing of Type Strains.</title>
        <authorList>
            <person name="Lemaire J.F."/>
            <person name="Inderbitzin P."/>
            <person name="Gregorio O.A."/>
            <person name="Collins S.B."/>
            <person name="Wespe N."/>
            <person name="Knight-Connoni V."/>
        </authorList>
    </citation>
    <scope>NUCLEOTIDE SEQUENCE [LARGE SCALE GENOMIC DNA]</scope>
    <source>
        <strain evidence="2 3">DSM 19942</strain>
    </source>
</reference>
<dbReference type="Gene3D" id="1.10.3290.10">
    <property type="entry name" value="Fido-like domain"/>
    <property type="match status" value="1"/>
</dbReference>
<dbReference type="Proteomes" id="UP000577724">
    <property type="component" value="Unassembled WGS sequence"/>
</dbReference>
<accession>A0ABX2MI47</accession>
<dbReference type="InterPro" id="IPR003812">
    <property type="entry name" value="Fido"/>
</dbReference>
<dbReference type="InterPro" id="IPR036597">
    <property type="entry name" value="Fido-like_dom_sf"/>
</dbReference>
<name>A0ABX2MI47_9BACL</name>
<sequence length="421" mass="50357">MNLDENLKRYISDDYVTRLKFIYRQSDPVGALKRWDEIVKRRKDISTSVNLLDQNGDKLWFVNLPIFGTSLDNLEYAAQYDIPDVVKHITNWEDKSHEMIIDEAFNSSVIEGAVSTRKRTSEMLKKREKPKNHSELMIYNNYEAMIYILEKTDEPLSEETFVKLHKIITEQTLSEEDITEKYRDDDVEVKDMSNNRSIYHAPPAKDVQWMMDDLFKFINEDTPELHPIIKACIIHFYLVYIHPFFDGNGRTTRAFTVLYLLKHGFNFFKYLSISTAIRKEKSKYYKAIEDCEKHPTDLTYFIKNQIELMQNGIKDLLKDLRMEISKFIINKWFDRKGIVLSARQMKEIYSFAKKKNNYTSIEEYRKKYKVSYETARRDLASLNDLDLFKKVKISRKFVYKFDFNEFCEFVFKDMREENIEI</sequence>
<comment type="caution">
    <text evidence="2">The sequence shown here is derived from an EMBL/GenBank/DDBJ whole genome shotgun (WGS) entry which is preliminary data.</text>
</comment>
<gene>
    <name evidence="2" type="ORF">HP548_01120</name>
</gene>
<dbReference type="InterPro" id="IPR040198">
    <property type="entry name" value="Fido_containing"/>
</dbReference>
<dbReference type="SUPFAM" id="SSF140931">
    <property type="entry name" value="Fic-like"/>
    <property type="match status" value="1"/>
</dbReference>
<organism evidence="2 3">
    <name type="scientific">Paenibacillus taichungensis</name>
    <dbReference type="NCBI Taxonomy" id="484184"/>
    <lineage>
        <taxon>Bacteria</taxon>
        <taxon>Bacillati</taxon>
        <taxon>Bacillota</taxon>
        <taxon>Bacilli</taxon>
        <taxon>Bacillales</taxon>
        <taxon>Paenibacillaceae</taxon>
        <taxon>Paenibacillus</taxon>
    </lineage>
</organism>
<evidence type="ECO:0000313" key="2">
    <source>
        <dbReference type="EMBL" id="NUU52697.1"/>
    </source>
</evidence>
<keyword evidence="3" id="KW-1185">Reference proteome</keyword>
<proteinExistence type="predicted"/>
<dbReference type="PANTHER" id="PTHR13504">
    <property type="entry name" value="FIDO DOMAIN-CONTAINING PROTEIN DDB_G0283145"/>
    <property type="match status" value="1"/>
</dbReference>
<dbReference type="GeneID" id="97129285"/>
<dbReference type="PROSITE" id="PS51459">
    <property type="entry name" value="FIDO"/>
    <property type="match status" value="1"/>
</dbReference>
<evidence type="ECO:0000313" key="3">
    <source>
        <dbReference type="Proteomes" id="UP000577724"/>
    </source>
</evidence>
<dbReference type="EMBL" id="JABMCC010000081">
    <property type="protein sequence ID" value="NUU52697.1"/>
    <property type="molecule type" value="Genomic_DNA"/>
</dbReference>
<dbReference type="Pfam" id="PF02661">
    <property type="entry name" value="Fic"/>
    <property type="match status" value="1"/>
</dbReference>
<protein>
    <submittedName>
        <fullName evidence="2">Fic family protein</fullName>
    </submittedName>
</protein>